<dbReference type="NCBIfam" id="NF038093">
    <property type="entry name" value="GrdX"/>
    <property type="match status" value="1"/>
</dbReference>
<protein>
    <submittedName>
        <fullName evidence="1">GrdX family protein</fullName>
    </submittedName>
</protein>
<dbReference type="EMBL" id="BAAACG010000008">
    <property type="protein sequence ID" value="GAA0736979.1"/>
    <property type="molecule type" value="Genomic_DNA"/>
</dbReference>
<keyword evidence="2" id="KW-1185">Reference proteome</keyword>
<sequence length="125" mass="14586">MIKQITIITNNVLSCQQFNKKYDVVFIEGDVKKVFESVRDYVHKGHKLLTHPLMSSVKPNETPYRTVIISKKSEGNIDMESLNYIEESMHSLEKFQKCCNTPKWSQSILEDFQLIDYDVIQQALN</sequence>
<comment type="caution">
    <text evidence="1">The sequence shown here is derived from an EMBL/GenBank/DDBJ whole genome shotgun (WGS) entry which is preliminary data.</text>
</comment>
<organism evidence="1 2">
    <name type="scientific">Clostridium oceanicum</name>
    <dbReference type="NCBI Taxonomy" id="1543"/>
    <lineage>
        <taxon>Bacteria</taxon>
        <taxon>Bacillati</taxon>
        <taxon>Bacillota</taxon>
        <taxon>Clostridia</taxon>
        <taxon>Eubacteriales</taxon>
        <taxon>Clostridiaceae</taxon>
        <taxon>Clostridium</taxon>
    </lineage>
</organism>
<name>A0ABP3UL10_9CLOT</name>
<evidence type="ECO:0000313" key="2">
    <source>
        <dbReference type="Proteomes" id="UP001501510"/>
    </source>
</evidence>
<dbReference type="InterPro" id="IPR047735">
    <property type="entry name" value="GrdX-like"/>
</dbReference>
<reference evidence="2" key="1">
    <citation type="journal article" date="2019" name="Int. J. Syst. Evol. Microbiol.">
        <title>The Global Catalogue of Microorganisms (GCM) 10K type strain sequencing project: providing services to taxonomists for standard genome sequencing and annotation.</title>
        <authorList>
            <consortium name="The Broad Institute Genomics Platform"/>
            <consortium name="The Broad Institute Genome Sequencing Center for Infectious Disease"/>
            <person name="Wu L."/>
            <person name="Ma J."/>
        </authorList>
    </citation>
    <scope>NUCLEOTIDE SEQUENCE [LARGE SCALE GENOMIC DNA]</scope>
    <source>
        <strain evidence="2">JCM 1407</strain>
    </source>
</reference>
<dbReference type="Proteomes" id="UP001501510">
    <property type="component" value="Unassembled WGS sequence"/>
</dbReference>
<proteinExistence type="predicted"/>
<evidence type="ECO:0000313" key="1">
    <source>
        <dbReference type="EMBL" id="GAA0736979.1"/>
    </source>
</evidence>
<accession>A0ABP3UL10</accession>
<gene>
    <name evidence="1" type="ORF">GCM10008906_12570</name>
</gene>
<dbReference type="RefSeq" id="WP_343759981.1">
    <property type="nucleotide sequence ID" value="NZ_BAAACG010000008.1"/>
</dbReference>